<dbReference type="EMBL" id="FOWC01000007">
    <property type="protein sequence ID" value="SFP82924.1"/>
    <property type="molecule type" value="Genomic_DNA"/>
</dbReference>
<keyword evidence="2" id="KW-0408">Iron</keyword>
<dbReference type="Proteomes" id="UP000199137">
    <property type="component" value="Unassembled WGS sequence"/>
</dbReference>
<dbReference type="Pfam" id="PF00067">
    <property type="entry name" value="p450"/>
    <property type="match status" value="1"/>
</dbReference>
<dbReference type="GO" id="GO:0005506">
    <property type="term" value="F:iron ion binding"/>
    <property type="evidence" value="ECO:0007669"/>
    <property type="project" value="InterPro"/>
</dbReference>
<reference evidence="4 5" key="1">
    <citation type="submission" date="2016-10" db="EMBL/GenBank/DDBJ databases">
        <authorList>
            <person name="de Groot N.N."/>
        </authorList>
    </citation>
    <scope>NUCLEOTIDE SEQUENCE [LARGE SCALE GENOMIC DNA]</scope>
    <source>
        <strain evidence="4 5">DSM 44637</strain>
    </source>
</reference>
<dbReference type="PRINTS" id="PR00359">
    <property type="entry name" value="BP450"/>
</dbReference>
<dbReference type="GO" id="GO:0016705">
    <property type="term" value="F:oxidoreductase activity, acting on paired donors, with incorporation or reduction of molecular oxygen"/>
    <property type="evidence" value="ECO:0007669"/>
    <property type="project" value="InterPro"/>
</dbReference>
<dbReference type="InterPro" id="IPR017972">
    <property type="entry name" value="Cyt_P450_CS"/>
</dbReference>
<evidence type="ECO:0000313" key="5">
    <source>
        <dbReference type="Proteomes" id="UP000199137"/>
    </source>
</evidence>
<keyword evidence="2" id="KW-0503">Monooxygenase</keyword>
<protein>
    <submittedName>
        <fullName evidence="4">Cytochrome P450</fullName>
    </submittedName>
</protein>
<dbReference type="STRING" id="112413.SAMN05421854_107121"/>
<dbReference type="PANTHER" id="PTHR46696:SF1">
    <property type="entry name" value="CYTOCHROME P450 YJIB-RELATED"/>
    <property type="match status" value="1"/>
</dbReference>
<dbReference type="InterPro" id="IPR002397">
    <property type="entry name" value="Cyt_P450_B"/>
</dbReference>
<gene>
    <name evidence="4" type="ORF">SAMN05421854_107121</name>
</gene>
<evidence type="ECO:0000256" key="3">
    <source>
        <dbReference type="SAM" id="MobiDB-lite"/>
    </source>
</evidence>
<evidence type="ECO:0000313" key="4">
    <source>
        <dbReference type="EMBL" id="SFP82924.1"/>
    </source>
</evidence>
<dbReference type="GO" id="GO:0004497">
    <property type="term" value="F:monooxygenase activity"/>
    <property type="evidence" value="ECO:0007669"/>
    <property type="project" value="UniProtKB-KW"/>
</dbReference>
<dbReference type="PANTHER" id="PTHR46696">
    <property type="entry name" value="P450, PUTATIVE (EUROFUNG)-RELATED"/>
    <property type="match status" value="1"/>
</dbReference>
<dbReference type="InterPro" id="IPR001128">
    <property type="entry name" value="Cyt_P450"/>
</dbReference>
<feature type="compositionally biased region" description="Pro residues" evidence="3">
    <location>
        <begin position="8"/>
        <end position="22"/>
    </location>
</feature>
<dbReference type="PRINTS" id="PR00385">
    <property type="entry name" value="P450"/>
</dbReference>
<feature type="region of interest" description="Disordered" evidence="3">
    <location>
        <begin position="1"/>
        <end position="25"/>
    </location>
</feature>
<dbReference type="InterPro" id="IPR036396">
    <property type="entry name" value="Cyt_P450_sf"/>
</dbReference>
<dbReference type="PROSITE" id="PS00086">
    <property type="entry name" value="CYTOCHROME_P450"/>
    <property type="match status" value="1"/>
</dbReference>
<keyword evidence="2" id="KW-0560">Oxidoreductase</keyword>
<dbReference type="Gene3D" id="1.10.630.10">
    <property type="entry name" value="Cytochrome P450"/>
    <property type="match status" value="1"/>
</dbReference>
<dbReference type="SUPFAM" id="SSF48264">
    <property type="entry name" value="Cytochrome P450"/>
    <property type="match status" value="1"/>
</dbReference>
<proteinExistence type="inferred from homology"/>
<dbReference type="CDD" id="cd11031">
    <property type="entry name" value="Cyp158A-like"/>
    <property type="match status" value="1"/>
</dbReference>
<comment type="similarity">
    <text evidence="1 2">Belongs to the cytochrome P450 family.</text>
</comment>
<keyword evidence="2" id="KW-0479">Metal-binding</keyword>
<dbReference type="AlphaFoldDB" id="A0A1I5TIL9"/>
<dbReference type="GO" id="GO:0020037">
    <property type="term" value="F:heme binding"/>
    <property type="evidence" value="ECO:0007669"/>
    <property type="project" value="InterPro"/>
</dbReference>
<name>A0A1I5TIL9_9PSEU</name>
<accession>A0A1I5TIL9</accession>
<sequence>MSSTPMRYPFPWPPTAEHPPPLTSLRDEPVCPVTLPSGDEAWLVTRYEDVRALLSLPQVSRNRERPGAARMTAENTKIFQGTKVDRDPPEHTRMRRVIAKAFTATRVRRLRPVVAQATEELLTELAARTPPVDLNEAFAYPLTIKVICGLLGVPESGQDIFRAGTGEAWRYVGELLEAKRAEPGDDLYSALLAVHDGDDGRLSDYELHWWCTVLLLAGYETTASQLGGSVPLLLSWPEQLAKLRADPDLVPSAVEELLRCQVVGHSLSMLRYLTDDVEVGGATLPKGASVIPVLESANYDDTVFENPYEVDLSRRDNHHLTFSAGPHFCLGAALARLELQVALRALLLRFPALALAVPVEELRHKEGALDLGYEEIPVTW</sequence>
<evidence type="ECO:0000256" key="2">
    <source>
        <dbReference type="RuleBase" id="RU000461"/>
    </source>
</evidence>
<keyword evidence="2" id="KW-0349">Heme</keyword>
<dbReference type="RefSeq" id="WP_244287287.1">
    <property type="nucleotide sequence ID" value="NZ_FOWC01000007.1"/>
</dbReference>
<evidence type="ECO:0000256" key="1">
    <source>
        <dbReference type="ARBA" id="ARBA00010617"/>
    </source>
</evidence>
<organism evidence="4 5">
    <name type="scientific">Amycolatopsis rubida</name>
    <dbReference type="NCBI Taxonomy" id="112413"/>
    <lineage>
        <taxon>Bacteria</taxon>
        <taxon>Bacillati</taxon>
        <taxon>Actinomycetota</taxon>
        <taxon>Actinomycetes</taxon>
        <taxon>Pseudonocardiales</taxon>
        <taxon>Pseudonocardiaceae</taxon>
        <taxon>Amycolatopsis</taxon>
    </lineage>
</organism>